<evidence type="ECO:0000259" key="4">
    <source>
        <dbReference type="SMART" id="SM00474"/>
    </source>
</evidence>
<evidence type="ECO:0000256" key="2">
    <source>
        <dbReference type="ARBA" id="ARBA00022801"/>
    </source>
</evidence>
<dbReference type="InterPro" id="IPR002562">
    <property type="entry name" value="3'-5'_exonuclease_dom"/>
</dbReference>
<proteinExistence type="predicted"/>
<accession>A0A0F7ST55</accession>
<feature type="region of interest" description="Disordered" evidence="3">
    <location>
        <begin position="25"/>
        <end position="86"/>
    </location>
</feature>
<dbReference type="Pfam" id="PF01612">
    <property type="entry name" value="DNA_pol_A_exo1"/>
    <property type="match status" value="1"/>
</dbReference>
<evidence type="ECO:0000256" key="1">
    <source>
        <dbReference type="ARBA" id="ARBA00022722"/>
    </source>
</evidence>
<feature type="domain" description="3'-5' exonuclease" evidence="4">
    <location>
        <begin position="117"/>
        <end position="289"/>
    </location>
</feature>
<organism evidence="5">
    <name type="scientific">Phaffia rhodozyma</name>
    <name type="common">Yeast</name>
    <name type="synonym">Xanthophyllomyces dendrorhous</name>
    <dbReference type="NCBI Taxonomy" id="264483"/>
    <lineage>
        <taxon>Eukaryota</taxon>
        <taxon>Fungi</taxon>
        <taxon>Dikarya</taxon>
        <taxon>Basidiomycota</taxon>
        <taxon>Agaricomycotina</taxon>
        <taxon>Tremellomycetes</taxon>
        <taxon>Cystofilobasidiales</taxon>
        <taxon>Mrakiaceae</taxon>
        <taxon>Phaffia</taxon>
    </lineage>
</organism>
<dbReference type="InterPro" id="IPR036397">
    <property type="entry name" value="RNaseH_sf"/>
</dbReference>
<evidence type="ECO:0000313" key="5">
    <source>
        <dbReference type="EMBL" id="CED83243.1"/>
    </source>
</evidence>
<dbReference type="SMART" id="SM00474">
    <property type="entry name" value="35EXOc"/>
    <property type="match status" value="1"/>
</dbReference>
<name>A0A0F7ST55_PHARH</name>
<dbReference type="GO" id="GO:0005737">
    <property type="term" value="C:cytoplasm"/>
    <property type="evidence" value="ECO:0007669"/>
    <property type="project" value="TreeGrafter"/>
</dbReference>
<dbReference type="GO" id="GO:0005634">
    <property type="term" value="C:nucleus"/>
    <property type="evidence" value="ECO:0007669"/>
    <property type="project" value="TreeGrafter"/>
</dbReference>
<feature type="compositionally biased region" description="Polar residues" evidence="3">
    <location>
        <begin position="25"/>
        <end position="38"/>
    </location>
</feature>
<dbReference type="GO" id="GO:0003676">
    <property type="term" value="F:nucleic acid binding"/>
    <property type="evidence" value="ECO:0007669"/>
    <property type="project" value="InterPro"/>
</dbReference>
<feature type="compositionally biased region" description="Polar residues" evidence="3">
    <location>
        <begin position="74"/>
        <end position="86"/>
    </location>
</feature>
<dbReference type="PANTHER" id="PTHR13620:SF104">
    <property type="entry name" value="EXONUCLEASE 3'-5' DOMAIN-CONTAINING PROTEIN 2"/>
    <property type="match status" value="1"/>
</dbReference>
<dbReference type="Gene3D" id="3.30.420.10">
    <property type="entry name" value="Ribonuclease H-like superfamily/Ribonuclease H"/>
    <property type="match status" value="1"/>
</dbReference>
<feature type="region of interest" description="Disordered" evidence="3">
    <location>
        <begin position="1"/>
        <end position="20"/>
    </location>
</feature>
<dbReference type="AlphaFoldDB" id="A0A0F7ST55"/>
<keyword evidence="1" id="KW-0540">Nuclease</keyword>
<protein>
    <submittedName>
        <fullName evidence="5">Predicted 3'-5' exonuclease</fullName>
    </submittedName>
</protein>
<dbReference type="EMBL" id="LN483142">
    <property type="protein sequence ID" value="CED83243.1"/>
    <property type="molecule type" value="Genomic_DNA"/>
</dbReference>
<dbReference type="SUPFAM" id="SSF53098">
    <property type="entry name" value="Ribonuclease H-like"/>
    <property type="match status" value="1"/>
</dbReference>
<dbReference type="GO" id="GO:0008408">
    <property type="term" value="F:3'-5' exonuclease activity"/>
    <property type="evidence" value="ECO:0007669"/>
    <property type="project" value="InterPro"/>
</dbReference>
<evidence type="ECO:0000256" key="3">
    <source>
        <dbReference type="SAM" id="MobiDB-lite"/>
    </source>
</evidence>
<sequence>MPRNYHQHPTQSRTHTHAHVHTLAQPQPEGQTQGPSQNETKKYRQTKSIKPAGSAQGVRQLSSVVGTEVRTAPVPSSTRIEPPQLQSSMSELKASFASYPPFRHQEPSADGTEGPMVLIVGDTKSANEAVSLLKGPIGLDIEWKPNFIKGGKENPTALMQLADSKTIVLIQFRSMNPLPFQLKKLLEDPETIKLGVGIRSDASKINNDLGVQTKGLVDLNEICPPISGQKVRGLAVLVGTVLKRQLVKHKKVTMSNWESAILNERQVEYASNDAFCAYKIYTALRAQALQGEIPKTWAVDQRKFDYVSERLVSWSSKSVPVAVGLAVEGAAAAAVKEGKVGVKSAEETIHIVLED</sequence>
<reference evidence="5" key="1">
    <citation type="submission" date="2014-08" db="EMBL/GenBank/DDBJ databases">
        <authorList>
            <person name="Sharma Rahul"/>
            <person name="Thines Marco"/>
        </authorList>
    </citation>
    <scope>NUCLEOTIDE SEQUENCE</scope>
</reference>
<dbReference type="CDD" id="cd06141">
    <property type="entry name" value="WRN_exo"/>
    <property type="match status" value="1"/>
</dbReference>
<dbReference type="GO" id="GO:0006139">
    <property type="term" value="P:nucleobase-containing compound metabolic process"/>
    <property type="evidence" value="ECO:0007669"/>
    <property type="project" value="InterPro"/>
</dbReference>
<dbReference type="InterPro" id="IPR051132">
    <property type="entry name" value="3-5_Exonuclease_domain"/>
</dbReference>
<dbReference type="PANTHER" id="PTHR13620">
    <property type="entry name" value="3-5 EXONUCLEASE"/>
    <property type="match status" value="1"/>
</dbReference>
<keyword evidence="5" id="KW-0269">Exonuclease</keyword>
<keyword evidence="2" id="KW-0378">Hydrolase</keyword>
<dbReference type="InterPro" id="IPR012337">
    <property type="entry name" value="RNaseH-like_sf"/>
</dbReference>